<dbReference type="Pfam" id="PF01019">
    <property type="entry name" value="G_glu_transpept"/>
    <property type="match status" value="1"/>
</dbReference>
<dbReference type="Gene3D" id="1.10.246.130">
    <property type="match status" value="1"/>
</dbReference>
<dbReference type="GO" id="GO:0006751">
    <property type="term" value="P:glutathione catabolic process"/>
    <property type="evidence" value="ECO:0007669"/>
    <property type="project" value="InterPro"/>
</dbReference>
<evidence type="ECO:0000313" key="6">
    <source>
        <dbReference type="Proteomes" id="UP000801492"/>
    </source>
</evidence>
<keyword evidence="6" id="KW-1185">Reference proteome</keyword>
<dbReference type="InterPro" id="IPR043137">
    <property type="entry name" value="GGT_ssub_C"/>
</dbReference>
<dbReference type="InterPro" id="IPR029055">
    <property type="entry name" value="Ntn_hydrolases_N"/>
</dbReference>
<dbReference type="GO" id="GO:0036374">
    <property type="term" value="F:glutathione hydrolase activity"/>
    <property type="evidence" value="ECO:0007669"/>
    <property type="project" value="InterPro"/>
</dbReference>
<sequence>MGCCIINENDDNAYQRRWCVRIGLTSLVLFVIIGLVFASVFHRGTYKKFVKVSKDEDDNDDESIRYMTDEKSPENKSAAYDKSGLAILAEHPFCAETGGNILNKGGSAVDAAIAMLFCQGVVEPHHSGLGGGFVMTIYDKATRKVYSLDARGTAPSLATVTMFERYSKVSNDTFQEYSSKDQYRQEWLTVTIPSEGLGLWEAHKRYGKLKWNYLVDPAIRLASHGFPISPNLAKFLAIYNRTVKNSPQLRKVFVNPETNETYKEGDDVVNEELAKVLMRIASDGVDFIYKGTGARKMAEESLDHGGIFSRKDFTDYDIRWSTALSHGFQDQGDKRYTLHMPPPPSYAIMIGMMLNIVNGYERTDSNRDMYSPSRLAKFHHKIIEAMKHTFARKDLFGDSARTSPKILYKFLNSHWGSRIRNLISPTSTFPPNHYTSGKEPSASGDSGTTNVAAVDSEGNVVVASSSLNDPFGSGIVSETLGFLLNNNMLSFTMTNFSVPVGSDYGNIIHPGKRPSTFLSPVIVLDENENFKLAMAASGDTRIITSIALILMRYFWLDQTLADASAKFRFHHQLEPNVILYEGENKTYAFEYLRAYGHKLEYINTRWPHVNHMVVENGTLITFTDNRENI</sequence>
<evidence type="ECO:0000256" key="3">
    <source>
        <dbReference type="SAM" id="MobiDB-lite"/>
    </source>
</evidence>
<dbReference type="Proteomes" id="UP000801492">
    <property type="component" value="Unassembled WGS sequence"/>
</dbReference>
<gene>
    <name evidence="5" type="ORF">ILUMI_02225</name>
</gene>
<dbReference type="PANTHER" id="PTHR11686">
    <property type="entry name" value="GAMMA GLUTAMYL TRANSPEPTIDASE"/>
    <property type="match status" value="1"/>
</dbReference>
<dbReference type="PRINTS" id="PR01210">
    <property type="entry name" value="GGTRANSPTASE"/>
</dbReference>
<dbReference type="InterPro" id="IPR000101">
    <property type="entry name" value="GGT_peptidase"/>
</dbReference>
<dbReference type="OrthoDB" id="1081007at2759"/>
<keyword evidence="4" id="KW-1133">Transmembrane helix</keyword>
<comment type="caution">
    <text evidence="5">The sequence shown here is derived from an EMBL/GenBank/DDBJ whole genome shotgun (WGS) entry which is preliminary data.</text>
</comment>
<feature type="region of interest" description="Disordered" evidence="3">
    <location>
        <begin position="430"/>
        <end position="450"/>
    </location>
</feature>
<accession>A0A8K0DIQ3</accession>
<dbReference type="Gene3D" id="3.60.20.40">
    <property type="match status" value="1"/>
</dbReference>
<feature type="transmembrane region" description="Helical" evidence="4">
    <location>
        <begin position="20"/>
        <end position="41"/>
    </location>
</feature>
<dbReference type="GO" id="GO:0005886">
    <property type="term" value="C:plasma membrane"/>
    <property type="evidence" value="ECO:0007669"/>
    <property type="project" value="TreeGrafter"/>
</dbReference>
<dbReference type="EMBL" id="VTPC01000891">
    <property type="protein sequence ID" value="KAF2903963.1"/>
    <property type="molecule type" value="Genomic_DNA"/>
</dbReference>
<feature type="binding site" evidence="2">
    <location>
        <position position="151"/>
    </location>
    <ligand>
        <name>L-glutamate</name>
        <dbReference type="ChEBI" id="CHEBI:29985"/>
    </ligand>
</feature>
<name>A0A8K0DIQ3_IGNLU</name>
<feature type="binding site" evidence="2">
    <location>
        <begin position="466"/>
        <end position="468"/>
    </location>
    <ligand>
        <name>L-glutamate</name>
        <dbReference type="ChEBI" id="CHEBI:29985"/>
    </ligand>
</feature>
<organism evidence="5 6">
    <name type="scientific">Ignelater luminosus</name>
    <name type="common">Cucubano</name>
    <name type="synonym">Pyrophorus luminosus</name>
    <dbReference type="NCBI Taxonomy" id="2038154"/>
    <lineage>
        <taxon>Eukaryota</taxon>
        <taxon>Metazoa</taxon>
        <taxon>Ecdysozoa</taxon>
        <taxon>Arthropoda</taxon>
        <taxon>Hexapoda</taxon>
        <taxon>Insecta</taxon>
        <taxon>Pterygota</taxon>
        <taxon>Neoptera</taxon>
        <taxon>Endopterygota</taxon>
        <taxon>Coleoptera</taxon>
        <taxon>Polyphaga</taxon>
        <taxon>Elateriformia</taxon>
        <taxon>Elateroidea</taxon>
        <taxon>Elateridae</taxon>
        <taxon>Agrypninae</taxon>
        <taxon>Pyrophorini</taxon>
        <taxon>Ignelater</taxon>
    </lineage>
</organism>
<protein>
    <recommendedName>
        <fullName evidence="7">Gamma-glutamyltransferase</fullName>
    </recommendedName>
</protein>
<dbReference type="PANTHER" id="PTHR11686:SF9">
    <property type="entry name" value="RE13973P"/>
    <property type="match status" value="1"/>
</dbReference>
<dbReference type="AlphaFoldDB" id="A0A8K0DIQ3"/>
<evidence type="ECO:0000256" key="1">
    <source>
        <dbReference type="PIRSR" id="PIRSR600101-1"/>
    </source>
</evidence>
<keyword evidence="4" id="KW-0812">Transmembrane</keyword>
<evidence type="ECO:0000313" key="5">
    <source>
        <dbReference type="EMBL" id="KAF2903963.1"/>
    </source>
</evidence>
<keyword evidence="4" id="KW-0472">Membrane</keyword>
<proteinExistence type="predicted"/>
<evidence type="ECO:0008006" key="7">
    <source>
        <dbReference type="Google" id="ProtNLM"/>
    </source>
</evidence>
<evidence type="ECO:0000256" key="2">
    <source>
        <dbReference type="PIRSR" id="PIRSR600101-2"/>
    </source>
</evidence>
<dbReference type="SUPFAM" id="SSF56235">
    <property type="entry name" value="N-terminal nucleophile aminohydrolases (Ntn hydrolases)"/>
    <property type="match status" value="1"/>
</dbReference>
<reference evidence="5" key="1">
    <citation type="submission" date="2019-08" db="EMBL/GenBank/DDBJ databases">
        <title>The genome of the North American firefly Photinus pyralis.</title>
        <authorList>
            <consortium name="Photinus pyralis genome working group"/>
            <person name="Fallon T.R."/>
            <person name="Sander Lower S.E."/>
            <person name="Weng J.-K."/>
        </authorList>
    </citation>
    <scope>NUCLEOTIDE SEQUENCE</scope>
    <source>
        <strain evidence="5">TRF0915ILg1</strain>
        <tissue evidence="5">Whole body</tissue>
    </source>
</reference>
<evidence type="ECO:0000256" key="4">
    <source>
        <dbReference type="SAM" id="Phobius"/>
    </source>
</evidence>
<feature type="active site" description="Nucleophile" evidence="1">
    <location>
        <position position="448"/>
    </location>
</feature>
<dbReference type="InterPro" id="IPR043138">
    <property type="entry name" value="GGT_lsub"/>
</dbReference>